<dbReference type="AlphaFoldDB" id="A0A0M0JYZ8"/>
<feature type="transmembrane region" description="Helical" evidence="2">
    <location>
        <begin position="160"/>
        <end position="180"/>
    </location>
</feature>
<dbReference type="CDD" id="cd06257">
    <property type="entry name" value="DnaJ"/>
    <property type="match status" value="1"/>
</dbReference>
<dbReference type="OrthoDB" id="10250354at2759"/>
<dbReference type="InterPro" id="IPR019396">
    <property type="entry name" value="TM_Fragile-X-F-assoc"/>
</dbReference>
<evidence type="ECO:0000313" key="5">
    <source>
        <dbReference type="Proteomes" id="UP000037460"/>
    </source>
</evidence>
<sequence>MHKAAGGPSSAAEPSGTLGLDNIRLYQILGLPRTDATQDDIKKAYRRGSLRHHPDRNGGDAESTAKFQKVQHAYSVLSNPKLRSIYDSYGEQGLRMYESYTSFAEGSSDDGGGPTMVPLSPGQLASIVCGAIGLLVCLFTALCVDVLLKLNGSTDASLSLLLIPLWILDSFALLALYIFLTSTARKGQPSHSAVFSLIMLLLFVAFQVLVCVRVDGTHLPFWAVFLPLYVTEAIELVRACARVRPSAHDAERAAGKAHPTYAWHVLLTLGWPSARVATLVLLVLRLDGLLALDWWLVFTPLYAYVLFYLCFGCQQLSTPVHSEREQMLQMGHRLCMLFTSVLALLLVLATLTLNGDLHSWLPFFMLPFIFSGCFCFCCCCVVCCVRMMPTSGPVEVPPGDGFDGATESGASTPRSEIGQPTEDAPLLPGAGAKGGYGGKRAADIV</sequence>
<protein>
    <submittedName>
        <fullName evidence="4">Subfamily b member 5</fullName>
    </submittedName>
</protein>
<gene>
    <name evidence="4" type="ORF">Ctob_008400</name>
</gene>
<evidence type="ECO:0000256" key="1">
    <source>
        <dbReference type="SAM" id="MobiDB-lite"/>
    </source>
</evidence>
<dbReference type="PANTHER" id="PTHR13568">
    <property type="entry name" value="FAM11A, B PROTEIN"/>
    <property type="match status" value="1"/>
</dbReference>
<feature type="transmembrane region" description="Helical" evidence="2">
    <location>
        <begin position="192"/>
        <end position="210"/>
    </location>
</feature>
<feature type="transmembrane region" description="Helical" evidence="2">
    <location>
        <begin position="261"/>
        <end position="282"/>
    </location>
</feature>
<dbReference type="PROSITE" id="PS00636">
    <property type="entry name" value="DNAJ_1"/>
    <property type="match status" value="1"/>
</dbReference>
<feature type="region of interest" description="Disordered" evidence="1">
    <location>
        <begin position="398"/>
        <end position="445"/>
    </location>
</feature>
<feature type="transmembrane region" description="Helical" evidence="2">
    <location>
        <begin position="360"/>
        <end position="385"/>
    </location>
</feature>
<keyword evidence="5" id="KW-1185">Reference proteome</keyword>
<evidence type="ECO:0000313" key="4">
    <source>
        <dbReference type="EMBL" id="KOO31527.1"/>
    </source>
</evidence>
<dbReference type="Gene3D" id="1.10.287.110">
    <property type="entry name" value="DnaJ domain"/>
    <property type="match status" value="1"/>
</dbReference>
<feature type="transmembrane region" description="Helical" evidence="2">
    <location>
        <begin position="294"/>
        <end position="313"/>
    </location>
</feature>
<feature type="transmembrane region" description="Helical" evidence="2">
    <location>
        <begin position="222"/>
        <end position="241"/>
    </location>
</feature>
<dbReference type="Proteomes" id="UP000037460">
    <property type="component" value="Unassembled WGS sequence"/>
</dbReference>
<dbReference type="InterPro" id="IPR018253">
    <property type="entry name" value="DnaJ_domain_CS"/>
</dbReference>
<dbReference type="PROSITE" id="PS50076">
    <property type="entry name" value="DNAJ_2"/>
    <property type="match status" value="1"/>
</dbReference>
<proteinExistence type="predicted"/>
<feature type="transmembrane region" description="Helical" evidence="2">
    <location>
        <begin position="334"/>
        <end position="354"/>
    </location>
</feature>
<name>A0A0M0JYZ8_9EUKA</name>
<dbReference type="InterPro" id="IPR001623">
    <property type="entry name" value="DnaJ_domain"/>
</dbReference>
<evidence type="ECO:0000259" key="3">
    <source>
        <dbReference type="PROSITE" id="PS50076"/>
    </source>
</evidence>
<dbReference type="InterPro" id="IPR036869">
    <property type="entry name" value="J_dom_sf"/>
</dbReference>
<reference evidence="5" key="1">
    <citation type="journal article" date="2015" name="PLoS Genet.">
        <title>Genome Sequence and Transcriptome Analyses of Chrysochromulina tobin: Metabolic Tools for Enhanced Algal Fitness in the Prominent Order Prymnesiales (Haptophyceae).</title>
        <authorList>
            <person name="Hovde B.T."/>
            <person name="Deodato C.R."/>
            <person name="Hunsperger H.M."/>
            <person name="Ryken S.A."/>
            <person name="Yost W."/>
            <person name="Jha R.K."/>
            <person name="Patterson J."/>
            <person name="Monnat R.J. Jr."/>
            <person name="Barlow S.B."/>
            <person name="Starkenburg S.R."/>
            <person name="Cattolico R.A."/>
        </authorList>
    </citation>
    <scope>NUCLEOTIDE SEQUENCE</scope>
    <source>
        <strain evidence="5">CCMP291</strain>
    </source>
</reference>
<dbReference type="EMBL" id="JWZX01001993">
    <property type="protein sequence ID" value="KOO31527.1"/>
    <property type="molecule type" value="Genomic_DNA"/>
</dbReference>
<accession>A0A0M0JYZ8</accession>
<dbReference type="PANTHER" id="PTHR13568:SF9">
    <property type="entry name" value="TRANSMEMBRANE PROTEIN 203"/>
    <property type="match status" value="1"/>
</dbReference>
<dbReference type="Pfam" id="PF00226">
    <property type="entry name" value="DnaJ"/>
    <property type="match status" value="1"/>
</dbReference>
<organism evidence="4 5">
    <name type="scientific">Chrysochromulina tobinii</name>
    <dbReference type="NCBI Taxonomy" id="1460289"/>
    <lineage>
        <taxon>Eukaryota</taxon>
        <taxon>Haptista</taxon>
        <taxon>Haptophyta</taxon>
        <taxon>Prymnesiophyceae</taxon>
        <taxon>Prymnesiales</taxon>
        <taxon>Chrysochromulinaceae</taxon>
        <taxon>Chrysochromulina</taxon>
    </lineage>
</organism>
<keyword evidence="2" id="KW-0812">Transmembrane</keyword>
<evidence type="ECO:0000256" key="2">
    <source>
        <dbReference type="SAM" id="Phobius"/>
    </source>
</evidence>
<dbReference type="PRINTS" id="PR00625">
    <property type="entry name" value="JDOMAIN"/>
</dbReference>
<dbReference type="SUPFAM" id="SSF46565">
    <property type="entry name" value="Chaperone J-domain"/>
    <property type="match status" value="1"/>
</dbReference>
<keyword evidence="2" id="KW-1133">Transmembrane helix</keyword>
<dbReference type="SMART" id="SM00271">
    <property type="entry name" value="DnaJ"/>
    <property type="match status" value="1"/>
</dbReference>
<keyword evidence="2" id="KW-0472">Membrane</keyword>
<feature type="domain" description="J" evidence="3">
    <location>
        <begin position="24"/>
        <end position="90"/>
    </location>
</feature>
<dbReference type="Pfam" id="PF10269">
    <property type="entry name" value="Tmemb_185A"/>
    <property type="match status" value="1"/>
</dbReference>
<feature type="transmembrane region" description="Helical" evidence="2">
    <location>
        <begin position="124"/>
        <end position="148"/>
    </location>
</feature>
<comment type="caution">
    <text evidence="4">The sequence shown here is derived from an EMBL/GenBank/DDBJ whole genome shotgun (WGS) entry which is preliminary data.</text>
</comment>